<evidence type="ECO:0000256" key="1">
    <source>
        <dbReference type="ARBA" id="ARBA00004651"/>
    </source>
</evidence>
<dbReference type="PANTHER" id="PTHR30012:SF0">
    <property type="entry name" value="TYPE II SECRETION SYSTEM PROTEIN F-RELATED"/>
    <property type="match status" value="1"/>
</dbReference>
<keyword evidence="3" id="KW-1003">Cell membrane</keyword>
<feature type="transmembrane region" description="Helical" evidence="7">
    <location>
        <begin position="196"/>
        <end position="218"/>
    </location>
</feature>
<evidence type="ECO:0000256" key="3">
    <source>
        <dbReference type="ARBA" id="ARBA00022475"/>
    </source>
</evidence>
<evidence type="ECO:0000256" key="4">
    <source>
        <dbReference type="ARBA" id="ARBA00022692"/>
    </source>
</evidence>
<dbReference type="InterPro" id="IPR003004">
    <property type="entry name" value="GspF/PilC"/>
</dbReference>
<sequence>MLKYMSNSKKDRLNSEEQLVFLDYLKHSLENGFSLINSIELMPVLWPKKKELMQKLVKRMKEGNSFSVELIQLGFSKTTVTQVNLALQQGNLIECLNQLAILSRLKQEQVKKLRAELSYPFVLAIMLVILLVFMQSFISTQFNDRSEYSGDLIMLGLIGAVLAGIYFLARIIVLLNKQDYDSMQKLTKYPIIGPVISLYVNYLLVYDIGMLLASGFSLQKMCEYASKQEKGSLQQALGQKIGHELAEGRNLEKIIEQEIFLPNSLLILLKTGSERKNLSQSCLMLGHSLFIDLTQKIEKLVVNVQPFCFILIGLCVIGMYLKLLMPMYSMMQGL</sequence>
<feature type="transmembrane region" description="Helical" evidence="7">
    <location>
        <begin position="121"/>
        <end position="140"/>
    </location>
</feature>
<accession>A0A386RFF8</accession>
<proteinExistence type="inferred from homology"/>
<dbReference type="Gene3D" id="1.20.81.30">
    <property type="entry name" value="Type II secretion system (T2SS), domain F"/>
    <property type="match status" value="2"/>
</dbReference>
<evidence type="ECO:0000313" key="10">
    <source>
        <dbReference type="Proteomes" id="UP000267794"/>
    </source>
</evidence>
<name>A0A386RFF8_LACHE</name>
<dbReference type="Proteomes" id="UP000267794">
    <property type="component" value="Chromosome"/>
</dbReference>
<reference evidence="9 10" key="1">
    <citation type="submission" date="2016-10" db="EMBL/GenBank/DDBJ databases">
        <title>Complete genomic sequencing of Lactobacillus helveticus LH99 and comparative genome analysis.</title>
        <authorList>
            <person name="Li N."/>
            <person name="You C."/>
            <person name="Liu Z."/>
        </authorList>
    </citation>
    <scope>NUCLEOTIDE SEQUENCE [LARGE SCALE GENOMIC DNA]</scope>
    <source>
        <strain evidence="9 10">LH99</strain>
    </source>
</reference>
<organism evidence="9 10">
    <name type="scientific">Lactobacillus helveticus</name>
    <name type="common">Lactobacillus suntoryeus</name>
    <dbReference type="NCBI Taxonomy" id="1587"/>
    <lineage>
        <taxon>Bacteria</taxon>
        <taxon>Bacillati</taxon>
        <taxon>Bacillota</taxon>
        <taxon>Bacilli</taxon>
        <taxon>Lactobacillales</taxon>
        <taxon>Lactobacillaceae</taxon>
        <taxon>Lactobacillus</taxon>
    </lineage>
</organism>
<dbReference type="Pfam" id="PF00482">
    <property type="entry name" value="T2SSF"/>
    <property type="match status" value="2"/>
</dbReference>
<dbReference type="PANTHER" id="PTHR30012">
    <property type="entry name" value="GENERAL SECRETION PATHWAY PROTEIN"/>
    <property type="match status" value="1"/>
</dbReference>
<dbReference type="InterPro" id="IPR018076">
    <property type="entry name" value="T2SS_GspF_dom"/>
</dbReference>
<feature type="transmembrane region" description="Helical" evidence="7">
    <location>
        <begin position="152"/>
        <end position="175"/>
    </location>
</feature>
<feature type="domain" description="Type II secretion system protein GspF" evidence="8">
    <location>
        <begin position="21"/>
        <end position="138"/>
    </location>
</feature>
<dbReference type="AlphaFoldDB" id="A0A386RFF8"/>
<evidence type="ECO:0000256" key="2">
    <source>
        <dbReference type="ARBA" id="ARBA00005745"/>
    </source>
</evidence>
<dbReference type="EMBL" id="CP017982">
    <property type="protein sequence ID" value="AYE61998.1"/>
    <property type="molecule type" value="Genomic_DNA"/>
</dbReference>
<dbReference type="InterPro" id="IPR042094">
    <property type="entry name" value="T2SS_GspF_sf"/>
</dbReference>
<keyword evidence="4 7" id="KW-0812">Transmembrane</keyword>
<comment type="subcellular location">
    <subcellularLocation>
        <location evidence="1">Cell membrane</location>
        <topology evidence="1">Multi-pass membrane protein</topology>
    </subcellularLocation>
</comment>
<evidence type="ECO:0000256" key="7">
    <source>
        <dbReference type="SAM" id="Phobius"/>
    </source>
</evidence>
<dbReference type="GO" id="GO:0005886">
    <property type="term" value="C:plasma membrane"/>
    <property type="evidence" value="ECO:0007669"/>
    <property type="project" value="UniProtKB-SubCell"/>
</dbReference>
<evidence type="ECO:0000256" key="6">
    <source>
        <dbReference type="ARBA" id="ARBA00023136"/>
    </source>
</evidence>
<keyword evidence="6 7" id="KW-0472">Membrane</keyword>
<evidence type="ECO:0000313" key="9">
    <source>
        <dbReference type="EMBL" id="AYE61998.1"/>
    </source>
</evidence>
<keyword evidence="5 7" id="KW-1133">Transmembrane helix</keyword>
<comment type="similarity">
    <text evidence="2">Belongs to the GSP F family.</text>
</comment>
<gene>
    <name evidence="9" type="ORF">BC335_1584</name>
</gene>
<feature type="transmembrane region" description="Helical" evidence="7">
    <location>
        <begin position="300"/>
        <end position="321"/>
    </location>
</feature>
<feature type="domain" description="Type II secretion system protein GspF" evidence="8">
    <location>
        <begin position="208"/>
        <end position="326"/>
    </location>
</feature>
<evidence type="ECO:0000256" key="5">
    <source>
        <dbReference type="ARBA" id="ARBA00022989"/>
    </source>
</evidence>
<protein>
    <submittedName>
        <fullName evidence="9">Competence protein</fullName>
    </submittedName>
</protein>
<evidence type="ECO:0000259" key="8">
    <source>
        <dbReference type="Pfam" id="PF00482"/>
    </source>
</evidence>